<dbReference type="GO" id="GO:0106300">
    <property type="term" value="P:protein-DNA covalent cross-linking repair"/>
    <property type="evidence" value="ECO:0007669"/>
    <property type="project" value="InterPro"/>
</dbReference>
<dbReference type="PANTHER" id="PTHR13604">
    <property type="entry name" value="DC12-RELATED"/>
    <property type="match status" value="1"/>
</dbReference>
<keyword evidence="4 8" id="KW-0378">Hydrolase</keyword>
<dbReference type="EC" id="3.4.-.-" evidence="8"/>
<evidence type="ECO:0000256" key="1">
    <source>
        <dbReference type="ARBA" id="ARBA00008136"/>
    </source>
</evidence>
<accession>A0A157ZQU3</accession>
<dbReference type="GO" id="GO:0008233">
    <property type="term" value="F:peptidase activity"/>
    <property type="evidence" value="ECO:0007669"/>
    <property type="project" value="UniProtKB-KW"/>
</dbReference>
<sequence length="236" mass="26386">MCGRISQYRLPMHYAQRLHLKNPFVLVDAADRRPGYNLSPGTHPLAVYPDETIRAVHWGYCPPWAIQKKLPQTINARVETAATSAYFKHLWKKARILVPADGWFEWRTEPQPGDAPSKPFKQPYFIQRADGEPMYLAALTSIMRDEDAAAAGAGFVIVTAAADEGLIDVHDRRPLVFSPAVARRWLDPGASLDDLAGLVKSDGVPASHFVWHRVSSDVNRATNDEPRLIEPLETLL</sequence>
<evidence type="ECO:0000256" key="4">
    <source>
        <dbReference type="ARBA" id="ARBA00022801"/>
    </source>
</evidence>
<evidence type="ECO:0000313" key="10">
    <source>
        <dbReference type="Proteomes" id="UP000054851"/>
    </source>
</evidence>
<dbReference type="OrthoDB" id="6192129at2"/>
<evidence type="ECO:0000256" key="3">
    <source>
        <dbReference type="ARBA" id="ARBA00022763"/>
    </source>
</evidence>
<evidence type="ECO:0000256" key="8">
    <source>
        <dbReference type="RuleBase" id="RU364100"/>
    </source>
</evidence>
<evidence type="ECO:0000256" key="7">
    <source>
        <dbReference type="ARBA" id="ARBA00023239"/>
    </source>
</evidence>
<dbReference type="Proteomes" id="UP000054851">
    <property type="component" value="Unassembled WGS sequence"/>
</dbReference>
<keyword evidence="5" id="KW-0190">Covalent protein-DNA linkage</keyword>
<dbReference type="Gene3D" id="3.90.1680.10">
    <property type="entry name" value="SOS response associated peptidase-like"/>
    <property type="match status" value="1"/>
</dbReference>
<comment type="similarity">
    <text evidence="1 8">Belongs to the SOS response-associated peptidase family.</text>
</comment>
<proteinExistence type="inferred from homology"/>
<organism evidence="9 10">
    <name type="scientific">Caballeronia hypogeia</name>
    <dbReference type="NCBI Taxonomy" id="1777140"/>
    <lineage>
        <taxon>Bacteria</taxon>
        <taxon>Pseudomonadati</taxon>
        <taxon>Pseudomonadota</taxon>
        <taxon>Betaproteobacteria</taxon>
        <taxon>Burkholderiales</taxon>
        <taxon>Burkholderiaceae</taxon>
        <taxon>Caballeronia</taxon>
    </lineage>
</organism>
<dbReference type="Pfam" id="PF02586">
    <property type="entry name" value="SRAP"/>
    <property type="match status" value="1"/>
</dbReference>
<dbReference type="EMBL" id="FCOA02000003">
    <property type="protein sequence ID" value="SAK47890.1"/>
    <property type="molecule type" value="Genomic_DNA"/>
</dbReference>
<dbReference type="InterPro" id="IPR036590">
    <property type="entry name" value="SRAP-like"/>
</dbReference>
<comment type="caution">
    <text evidence="9">The sequence shown here is derived from an EMBL/GenBank/DDBJ whole genome shotgun (WGS) entry which is preliminary data.</text>
</comment>
<keyword evidence="2 8" id="KW-0645">Protease</keyword>
<dbReference type="SUPFAM" id="SSF143081">
    <property type="entry name" value="BB1717-like"/>
    <property type="match status" value="1"/>
</dbReference>
<keyword evidence="7" id="KW-0456">Lyase</keyword>
<dbReference type="GO" id="GO:0006508">
    <property type="term" value="P:proteolysis"/>
    <property type="evidence" value="ECO:0007669"/>
    <property type="project" value="UniProtKB-KW"/>
</dbReference>
<dbReference type="GO" id="GO:0003697">
    <property type="term" value="F:single-stranded DNA binding"/>
    <property type="evidence" value="ECO:0007669"/>
    <property type="project" value="InterPro"/>
</dbReference>
<reference evidence="9" key="1">
    <citation type="submission" date="2016-01" db="EMBL/GenBank/DDBJ databases">
        <authorList>
            <person name="Peeters C."/>
        </authorList>
    </citation>
    <scope>NUCLEOTIDE SEQUENCE</scope>
    <source>
        <strain evidence="9">LMG 29322</strain>
    </source>
</reference>
<dbReference type="STRING" id="1777140.AWB79_01227"/>
<evidence type="ECO:0000313" key="9">
    <source>
        <dbReference type="EMBL" id="SAK47890.1"/>
    </source>
</evidence>
<keyword evidence="3" id="KW-0227">DNA damage</keyword>
<evidence type="ECO:0000256" key="6">
    <source>
        <dbReference type="ARBA" id="ARBA00023125"/>
    </source>
</evidence>
<keyword evidence="6" id="KW-0238">DNA-binding</keyword>
<dbReference type="RefSeq" id="WP_061166526.1">
    <property type="nucleotide sequence ID" value="NZ_FCOA02000003.1"/>
</dbReference>
<keyword evidence="10" id="KW-1185">Reference proteome</keyword>
<protein>
    <recommendedName>
        <fullName evidence="8">Abasic site processing protein</fullName>
        <ecNumber evidence="8">3.4.-.-</ecNumber>
    </recommendedName>
</protein>
<dbReference type="AlphaFoldDB" id="A0A157ZQU3"/>
<name>A0A157ZQU3_9BURK</name>
<gene>
    <name evidence="9" type="primary">yedK</name>
    <name evidence="9" type="ORF">AWB79_01227</name>
</gene>
<dbReference type="GO" id="GO:0016829">
    <property type="term" value="F:lyase activity"/>
    <property type="evidence" value="ECO:0007669"/>
    <property type="project" value="UniProtKB-KW"/>
</dbReference>
<evidence type="ECO:0000256" key="2">
    <source>
        <dbReference type="ARBA" id="ARBA00022670"/>
    </source>
</evidence>
<evidence type="ECO:0000256" key="5">
    <source>
        <dbReference type="ARBA" id="ARBA00023124"/>
    </source>
</evidence>
<dbReference type="InterPro" id="IPR003738">
    <property type="entry name" value="SRAP"/>
</dbReference>
<dbReference type="PANTHER" id="PTHR13604:SF0">
    <property type="entry name" value="ABASIC SITE PROCESSING PROTEIN HMCES"/>
    <property type="match status" value="1"/>
</dbReference>